<feature type="repeat" description="WD" evidence="3">
    <location>
        <begin position="616"/>
        <end position="647"/>
    </location>
</feature>
<dbReference type="PROSITE" id="PS50294">
    <property type="entry name" value="WD_REPEATS_REGION"/>
    <property type="match status" value="2"/>
</dbReference>
<keyword evidence="5" id="KW-1185">Reference proteome</keyword>
<evidence type="ECO:0000256" key="1">
    <source>
        <dbReference type="ARBA" id="ARBA00022574"/>
    </source>
</evidence>
<evidence type="ECO:0000256" key="2">
    <source>
        <dbReference type="ARBA" id="ARBA00022737"/>
    </source>
</evidence>
<keyword evidence="1 3" id="KW-0853">WD repeat</keyword>
<evidence type="ECO:0000313" key="6">
    <source>
        <dbReference type="WBParaSite" id="TREG1_125020.1"/>
    </source>
</evidence>
<feature type="repeat" description="WD" evidence="3">
    <location>
        <begin position="381"/>
        <end position="422"/>
    </location>
</feature>
<evidence type="ECO:0008006" key="7">
    <source>
        <dbReference type="Google" id="ProtNLM"/>
    </source>
</evidence>
<dbReference type="Proteomes" id="UP000050795">
    <property type="component" value="Unassembled WGS sequence"/>
</dbReference>
<dbReference type="InterPro" id="IPR036322">
    <property type="entry name" value="WD40_repeat_dom_sf"/>
</dbReference>
<dbReference type="PROSITE" id="PS00678">
    <property type="entry name" value="WD_REPEATS_1"/>
    <property type="match status" value="2"/>
</dbReference>
<evidence type="ECO:0000256" key="4">
    <source>
        <dbReference type="SAM" id="MobiDB-lite"/>
    </source>
</evidence>
<dbReference type="InterPro" id="IPR015943">
    <property type="entry name" value="WD40/YVTN_repeat-like_dom_sf"/>
</dbReference>
<dbReference type="InterPro" id="IPR019775">
    <property type="entry name" value="WD40_repeat_CS"/>
</dbReference>
<dbReference type="SMART" id="SM00320">
    <property type="entry name" value="WD40"/>
    <property type="match status" value="5"/>
</dbReference>
<dbReference type="SUPFAM" id="SSF50978">
    <property type="entry name" value="WD40 repeat-like"/>
    <property type="match status" value="1"/>
</dbReference>
<protein>
    <recommendedName>
        <fullName evidence="7">WD_REPEATS_REGION domain-containing protein</fullName>
    </recommendedName>
</protein>
<dbReference type="InterPro" id="IPR051075">
    <property type="entry name" value="SCF_subunit_WD-repeat"/>
</dbReference>
<dbReference type="AlphaFoldDB" id="A0AA85J1W9"/>
<organism evidence="5 6">
    <name type="scientific">Trichobilharzia regenti</name>
    <name type="common">Nasal bird schistosome</name>
    <dbReference type="NCBI Taxonomy" id="157069"/>
    <lineage>
        <taxon>Eukaryota</taxon>
        <taxon>Metazoa</taxon>
        <taxon>Spiralia</taxon>
        <taxon>Lophotrochozoa</taxon>
        <taxon>Platyhelminthes</taxon>
        <taxon>Trematoda</taxon>
        <taxon>Digenea</taxon>
        <taxon>Strigeidida</taxon>
        <taxon>Schistosomatoidea</taxon>
        <taxon>Schistosomatidae</taxon>
        <taxon>Trichobilharzia</taxon>
    </lineage>
</organism>
<dbReference type="PANTHER" id="PTHR19872">
    <property type="entry name" value="UBIQUITIN LIGASE SPECIFICITY FACTOR/HREP PROTEIN"/>
    <property type="match status" value="1"/>
</dbReference>
<feature type="compositionally biased region" description="Polar residues" evidence="4">
    <location>
        <begin position="787"/>
        <end position="807"/>
    </location>
</feature>
<reference evidence="6" key="2">
    <citation type="submission" date="2023-11" db="UniProtKB">
        <authorList>
            <consortium name="WormBaseParasite"/>
        </authorList>
    </citation>
    <scope>IDENTIFICATION</scope>
</reference>
<reference evidence="5" key="1">
    <citation type="submission" date="2022-06" db="EMBL/GenBank/DDBJ databases">
        <authorList>
            <person name="Berger JAMES D."/>
            <person name="Berger JAMES D."/>
        </authorList>
    </citation>
    <scope>NUCLEOTIDE SEQUENCE [LARGE SCALE GENOMIC DNA]</scope>
</reference>
<dbReference type="InterPro" id="IPR001680">
    <property type="entry name" value="WD40_rpt"/>
</dbReference>
<evidence type="ECO:0000256" key="3">
    <source>
        <dbReference type="PROSITE-ProRule" id="PRU00221"/>
    </source>
</evidence>
<dbReference type="InterPro" id="IPR020472">
    <property type="entry name" value="WD40_PAC1"/>
</dbReference>
<sequence length="1100" mass="126725">MSCLSSSYDCSCCNCNTCLFSDIIRIGDCILNSWCTNEVIRFLISLIDKPHLNILGDDICKTIDLNRSKDIFYSSMRLYGCTSQYLTLDTQKLLSPETMNDVEKYVAEALSYISPMYRKLFVLHMLFGSPDSVSHAVYSELRKKFFGESTILNEVHSKLHIPWNISSKIQAFVKKPDKKLSKRNEMSSNELKSTTSLFRVDPKFLRFSLVPVPVCPIQMKNPLRNESLTEKQDLASRGLEISNNNSVENPNELHEWDSLIQKSWESVSSKIRQAYSKIKIRYVLMRERNIYCGPFSIYVLLERHPNSPLCKRRVIHADNKNPWLAHCEGSAQQRTIKFLDISIKSFHEDQSTKSTTKCKNNNTHQYIETSDFMAHLNRVWLTGHAGSVRTLWLDTQLQLLLSGSYDTSIRLWNLSETSYQQQQQGGHSNMPMQNPVSFRNSRSKCIRIFRGHTDTVLCIWLDQSKLWPKTNLFITKSKRPHTCYNSIKYNDESKNGNKCLKKNEIQGTYQFASGSVDCTCCVWRLDERKPIWTMKHASAVTAVGLRGFICTTGERNGRVNVWRIGINKPTLLKTLNDHTECITALRFDNYHLVTSSKDKSVKIWSIIGEFTDCLGTLMHTGEVLCVELIDLRIITGCSDGRIRVWNLLTQHCQRILPGNYRHDPIISLMPLENRLIVNTQHNILAFNFDPVNWEYHESARDKAEEYWLKGIMTCNANNGNNNNKVVRSSSQHNSHFSQTKLNYAESRYFRSRLIGSADPRFFRQTMGVPMKDISSLTSHRSLSAQSRLSKTSTIVSQSSEKTNSISPRFSRDKTKLGQFEFLISPPIPGTYAAKHRIEKRPKSAFAVTKALKQMELEKLTIEQQSKEGRKSFFSDLNLFNKTNKEKLLSSSSSPLVNDNSNEQKRKDNKLIHHKILSSTQYCFQSPQDIKQFKLNLLKQIHNLKRNQLNNSKTDQNSIKDTYTKLNLNHKSLVVKCRKNHGNRVFDCSDFDISDNDNSADDTDRLLEQLFDLCEYDFEQAHRNSQSLKRLRPKSAPEVSMELMSANEARSIFAQSSVKPEDFRVKHKQTIDLNSIQLPKPFVNHEIINLLKKNRKQTLCT</sequence>
<dbReference type="Pfam" id="PF00400">
    <property type="entry name" value="WD40"/>
    <property type="match status" value="3"/>
</dbReference>
<dbReference type="PRINTS" id="PR00320">
    <property type="entry name" value="GPROTEINBRPT"/>
</dbReference>
<proteinExistence type="predicted"/>
<name>A0AA85J1W9_TRIRE</name>
<accession>A0AA85J1W9</accession>
<evidence type="ECO:0000313" key="5">
    <source>
        <dbReference type="Proteomes" id="UP000050795"/>
    </source>
</evidence>
<feature type="region of interest" description="Disordered" evidence="4">
    <location>
        <begin position="787"/>
        <end position="809"/>
    </location>
</feature>
<dbReference type="WBParaSite" id="TREG1_125020.1">
    <property type="protein sequence ID" value="TREG1_125020.1"/>
    <property type="gene ID" value="TREG1_125020"/>
</dbReference>
<dbReference type="Gene3D" id="2.130.10.10">
    <property type="entry name" value="YVTN repeat-like/Quinoprotein amine dehydrogenase"/>
    <property type="match status" value="1"/>
</dbReference>
<feature type="repeat" description="WD" evidence="3">
    <location>
        <begin position="575"/>
        <end position="606"/>
    </location>
</feature>
<dbReference type="PANTHER" id="PTHR19872:SF7">
    <property type="entry name" value="F-BOX AND WD REPEAT DOMAIN CONTAINING PROTEIN 10B-RELATED"/>
    <property type="match status" value="1"/>
</dbReference>
<dbReference type="PROSITE" id="PS50082">
    <property type="entry name" value="WD_REPEATS_2"/>
    <property type="match status" value="3"/>
</dbReference>
<keyword evidence="2" id="KW-0677">Repeat</keyword>